<gene>
    <name evidence="1" type="ORF">DA075_13410</name>
</gene>
<dbReference type="RefSeq" id="WP_099953664.1">
    <property type="nucleotide sequence ID" value="NZ_CP028843.1"/>
</dbReference>
<reference evidence="1 2" key="1">
    <citation type="submission" date="2018-04" db="EMBL/GenBank/DDBJ databases">
        <title>Methylobacterium sp. PR1016A genome.</title>
        <authorList>
            <person name="Park W."/>
        </authorList>
    </citation>
    <scope>NUCLEOTIDE SEQUENCE [LARGE SCALE GENOMIC DNA]</scope>
    <source>
        <strain evidence="1 2">PR1016A</strain>
    </source>
</reference>
<keyword evidence="2" id="KW-1185">Reference proteome</keyword>
<dbReference type="Proteomes" id="UP000244755">
    <property type="component" value="Chromosome 1"/>
</dbReference>
<organism evidence="1 2">
    <name type="scientific">Methylobacterium currus</name>
    <dbReference type="NCBI Taxonomy" id="2051553"/>
    <lineage>
        <taxon>Bacteria</taxon>
        <taxon>Pseudomonadati</taxon>
        <taxon>Pseudomonadota</taxon>
        <taxon>Alphaproteobacteria</taxon>
        <taxon>Hyphomicrobiales</taxon>
        <taxon>Methylobacteriaceae</taxon>
        <taxon>Methylobacterium</taxon>
    </lineage>
</organism>
<evidence type="ECO:0000313" key="2">
    <source>
        <dbReference type="Proteomes" id="UP000244755"/>
    </source>
</evidence>
<evidence type="ECO:0000313" key="1">
    <source>
        <dbReference type="EMBL" id="AWB21793.1"/>
    </source>
</evidence>
<proteinExistence type="predicted"/>
<dbReference type="AlphaFoldDB" id="A0A2R4WJS1"/>
<accession>A0A2R4WJS1</accession>
<name>A0A2R4WJS1_9HYPH</name>
<dbReference type="OrthoDB" id="8453753at2"/>
<dbReference type="EMBL" id="CP028843">
    <property type="protein sequence ID" value="AWB21793.1"/>
    <property type="molecule type" value="Genomic_DNA"/>
</dbReference>
<sequence length="95" mass="10693">MIFGWLSRLRAARAVRRDLVERDARDLVKRFGGSAYSVARDRARAARDGRTFDANRSSAHWGKVKLRIAAMSGHAIGLDTATRWLESDDKAKPPR</sequence>
<dbReference type="KEGG" id="mee:DA075_13410"/>
<protein>
    <submittedName>
        <fullName evidence="1">Uncharacterized protein</fullName>
    </submittedName>
</protein>